<feature type="binding site" evidence="1">
    <location>
        <position position="71"/>
    </location>
    <ligand>
        <name>Zn(2+)</name>
        <dbReference type="ChEBI" id="CHEBI:29105"/>
        <label>1</label>
    </ligand>
</feature>
<sequence>MQPHPSDTTYDLVLKGGRLIDERNGLDAVYDIAIKAGRIAAIGGDLTPGARYIRDVSGCIVSPGLIDFHTHVYHKATSLGVDPNMLARRSAVTTLVDAGSAGAGNFDGLRDFVMRHSPYRILAFLNVSFPGIFGFDKGLFIGEATLAEMLPVDRCIAKIEENRDSIVGVKVRIGGPATGELGLGALDLALEAASAVNLPLMAHIGGPPPSYADVVSRLRPGDILTHCYRPDPNSAIGADGRILPEIIAARQRGVLFDIGHGMGALSFKSTEAALENGFMPDIISSDVHVASVEGPAFDLLHTMSKLLNCGISLASIIAMATNRPALAMRRSDLGHMGIGAIADITVLEEVEKPFNFVDVGGDIRQGDRLLHPVAVYLGGKDMEISRRPFEELRHYSCSCCHQH</sequence>
<feature type="binding site" description="via carbamate group" evidence="1">
    <location>
        <position position="170"/>
    </location>
    <ligand>
        <name>Zn(2+)</name>
        <dbReference type="ChEBI" id="CHEBI:29105"/>
        <label>2</label>
    </ligand>
</feature>
<feature type="binding site" evidence="1">
    <location>
        <position position="226"/>
    </location>
    <ligand>
        <name>Zn(2+)</name>
        <dbReference type="ChEBI" id="CHEBI:29105"/>
        <label>2</label>
    </ligand>
</feature>
<dbReference type="GO" id="GO:0016810">
    <property type="term" value="F:hydrolase activity, acting on carbon-nitrogen (but not peptide) bonds"/>
    <property type="evidence" value="ECO:0007669"/>
    <property type="project" value="InterPro"/>
</dbReference>
<feature type="binding site" evidence="1">
    <location>
        <position position="286"/>
    </location>
    <ligand>
        <name>Zn(2+)</name>
        <dbReference type="ChEBI" id="CHEBI:29105"/>
        <label>1</label>
    </ligand>
</feature>
<feature type="binding site" description="via carbamate group" evidence="1">
    <location>
        <position position="170"/>
    </location>
    <ligand>
        <name>Zn(2+)</name>
        <dbReference type="ChEBI" id="CHEBI:29105"/>
        <label>1</label>
    </ligand>
</feature>
<feature type="domain" description="Amidohydrolase-related" evidence="4">
    <location>
        <begin position="60"/>
        <end position="359"/>
    </location>
</feature>
<dbReference type="OrthoDB" id="5687299at2"/>
<gene>
    <name evidence="5" type="ORF">BN1221_01220</name>
</gene>
<name>A0A0G4JS86_9GAMM</name>
<dbReference type="EMBL" id="CGIG01000001">
    <property type="protein sequence ID" value="CPR14941.1"/>
    <property type="molecule type" value="Genomic_DNA"/>
</dbReference>
<dbReference type="SUPFAM" id="SSF51556">
    <property type="entry name" value="Metallo-dependent hydrolases"/>
    <property type="match status" value="1"/>
</dbReference>
<keyword evidence="6" id="KW-1185">Reference proteome</keyword>
<dbReference type="AlphaFoldDB" id="A0A0G4JS86"/>
<dbReference type="Proteomes" id="UP000044377">
    <property type="component" value="Unassembled WGS sequence"/>
</dbReference>
<dbReference type="Gene3D" id="3.20.20.140">
    <property type="entry name" value="Metal-dependent hydrolases"/>
    <property type="match status" value="1"/>
</dbReference>
<dbReference type="InterPro" id="IPR032466">
    <property type="entry name" value="Metal_Hydrolase"/>
</dbReference>
<dbReference type="PANTHER" id="PTHR42717:SF1">
    <property type="entry name" value="IMIDAZOLONEPROPIONASE AND RELATED AMIDOHYDROLASES"/>
    <property type="match status" value="1"/>
</dbReference>
<dbReference type="InterPro" id="IPR020043">
    <property type="entry name" value="Deacetylase_Atu3266-like"/>
</dbReference>
<evidence type="ECO:0000259" key="4">
    <source>
        <dbReference type="Pfam" id="PF01979"/>
    </source>
</evidence>
<organism evidence="5 6">
    <name type="scientific">Brenneria goodwinii</name>
    <dbReference type="NCBI Taxonomy" id="1109412"/>
    <lineage>
        <taxon>Bacteria</taxon>
        <taxon>Pseudomonadati</taxon>
        <taxon>Pseudomonadota</taxon>
        <taxon>Gammaproteobacteria</taxon>
        <taxon>Enterobacterales</taxon>
        <taxon>Pectobacteriaceae</taxon>
        <taxon>Brenneria</taxon>
    </lineage>
</organism>
<evidence type="ECO:0000313" key="5">
    <source>
        <dbReference type="EMBL" id="CPR14941.1"/>
    </source>
</evidence>
<protein>
    <submittedName>
        <fullName evidence="5">Metallo-dependent hydrolases, subgroup B</fullName>
    </submittedName>
</protein>
<dbReference type="InterPro" id="IPR011059">
    <property type="entry name" value="Metal-dep_hydrolase_composite"/>
</dbReference>
<feature type="modified residue" description="N6-carboxylysine" evidence="2">
    <location>
        <position position="170"/>
    </location>
</feature>
<feature type="binding site" evidence="1">
    <location>
        <position position="69"/>
    </location>
    <ligand>
        <name>Zn(2+)</name>
        <dbReference type="ChEBI" id="CHEBI:29105"/>
        <label>1</label>
    </ligand>
</feature>
<dbReference type="GO" id="GO:0019213">
    <property type="term" value="F:deacetylase activity"/>
    <property type="evidence" value="ECO:0007669"/>
    <property type="project" value="InterPro"/>
</dbReference>
<dbReference type="Pfam" id="PF01979">
    <property type="entry name" value="Amidohydro_1"/>
    <property type="match status" value="1"/>
</dbReference>
<dbReference type="RefSeq" id="WP_048636554.1">
    <property type="nucleotide sequence ID" value="NZ_CGIG01000001.1"/>
</dbReference>
<dbReference type="InterPro" id="IPR006680">
    <property type="entry name" value="Amidohydro-rel"/>
</dbReference>
<evidence type="ECO:0000313" key="6">
    <source>
        <dbReference type="Proteomes" id="UP000044377"/>
    </source>
</evidence>
<keyword evidence="5" id="KW-0378">Hydrolase</keyword>
<feature type="site" description="Transition state stabilizer" evidence="3">
    <location>
        <position position="172"/>
    </location>
</feature>
<evidence type="ECO:0000256" key="2">
    <source>
        <dbReference type="PIRSR" id="PIRSR039004-2"/>
    </source>
</evidence>
<evidence type="ECO:0000256" key="1">
    <source>
        <dbReference type="PIRSR" id="PIRSR039004-1"/>
    </source>
</evidence>
<evidence type="ECO:0000256" key="3">
    <source>
        <dbReference type="PIRSR" id="PIRSR039004-3"/>
    </source>
</evidence>
<keyword evidence="1" id="KW-0862">Zinc</keyword>
<keyword evidence="1" id="KW-0479">Metal-binding</keyword>
<dbReference type="PANTHER" id="PTHR42717">
    <property type="entry name" value="DIHYDROOROTASE-RELATED"/>
    <property type="match status" value="1"/>
</dbReference>
<dbReference type="NCBIfam" id="NF006689">
    <property type="entry name" value="PRK09237.1"/>
    <property type="match status" value="1"/>
</dbReference>
<feature type="binding site" evidence="1">
    <location>
        <position position="203"/>
    </location>
    <ligand>
        <name>Zn(2+)</name>
        <dbReference type="ChEBI" id="CHEBI:29105"/>
        <label>2</label>
    </ligand>
</feature>
<proteinExistence type="predicted"/>
<accession>A0A0G4JS86</accession>
<dbReference type="SUPFAM" id="SSF51338">
    <property type="entry name" value="Composite domain of metallo-dependent hydrolases"/>
    <property type="match status" value="1"/>
</dbReference>
<reference evidence="6" key="1">
    <citation type="submission" date="2015-01" db="EMBL/GenBank/DDBJ databases">
        <authorList>
            <person name="Paterson Steve"/>
        </authorList>
    </citation>
    <scope>NUCLEOTIDE SEQUENCE [LARGE SCALE GENOMIC DNA]</scope>
    <source>
        <strain evidence="6">OBR1</strain>
    </source>
</reference>
<dbReference type="GO" id="GO:0046872">
    <property type="term" value="F:metal ion binding"/>
    <property type="evidence" value="ECO:0007669"/>
    <property type="project" value="UniProtKB-KW"/>
</dbReference>
<dbReference type="STRING" id="1109412.BN1221_01220"/>
<dbReference type="Gene3D" id="2.30.40.10">
    <property type="entry name" value="Urease, subunit C, domain 1"/>
    <property type="match status" value="1"/>
</dbReference>
<dbReference type="PIRSF" id="PIRSF039004">
    <property type="entry name" value="ADE_EF_0837"/>
    <property type="match status" value="1"/>
</dbReference>